<evidence type="ECO:0000313" key="2">
    <source>
        <dbReference type="EMBL" id="MED6209708.1"/>
    </source>
</evidence>
<organism evidence="2 3">
    <name type="scientific">Stylosanthes scabra</name>
    <dbReference type="NCBI Taxonomy" id="79078"/>
    <lineage>
        <taxon>Eukaryota</taxon>
        <taxon>Viridiplantae</taxon>
        <taxon>Streptophyta</taxon>
        <taxon>Embryophyta</taxon>
        <taxon>Tracheophyta</taxon>
        <taxon>Spermatophyta</taxon>
        <taxon>Magnoliopsida</taxon>
        <taxon>eudicotyledons</taxon>
        <taxon>Gunneridae</taxon>
        <taxon>Pentapetalae</taxon>
        <taxon>rosids</taxon>
        <taxon>fabids</taxon>
        <taxon>Fabales</taxon>
        <taxon>Fabaceae</taxon>
        <taxon>Papilionoideae</taxon>
        <taxon>50 kb inversion clade</taxon>
        <taxon>dalbergioids sensu lato</taxon>
        <taxon>Dalbergieae</taxon>
        <taxon>Pterocarpus clade</taxon>
        <taxon>Stylosanthes</taxon>
    </lineage>
</organism>
<reference evidence="2 3" key="1">
    <citation type="journal article" date="2023" name="Plants (Basel)">
        <title>Bridging the Gap: Combining Genomics and Transcriptomics Approaches to Understand Stylosanthes scabra, an Orphan Legume from the Brazilian Caatinga.</title>
        <authorList>
            <person name="Ferreira-Neto J.R.C."/>
            <person name="da Silva M.D."/>
            <person name="Binneck E."/>
            <person name="de Melo N.F."/>
            <person name="da Silva R.H."/>
            <person name="de Melo A.L.T.M."/>
            <person name="Pandolfi V."/>
            <person name="Bustamante F.O."/>
            <person name="Brasileiro-Vidal A.C."/>
            <person name="Benko-Iseppon A.M."/>
        </authorList>
    </citation>
    <scope>NUCLEOTIDE SEQUENCE [LARGE SCALE GENOMIC DNA]</scope>
    <source>
        <tissue evidence="2">Leaves</tissue>
    </source>
</reference>
<feature type="region of interest" description="Disordered" evidence="1">
    <location>
        <begin position="52"/>
        <end position="90"/>
    </location>
</feature>
<dbReference type="GO" id="GO:0141221">
    <property type="term" value="F:histone deacetylase activity, hydrolytic mechanism"/>
    <property type="evidence" value="ECO:0007669"/>
    <property type="project" value="UniProtKB-EC"/>
</dbReference>
<keyword evidence="3" id="KW-1185">Reference proteome</keyword>
<feature type="compositionally biased region" description="Polar residues" evidence="1">
    <location>
        <begin position="58"/>
        <end position="71"/>
    </location>
</feature>
<evidence type="ECO:0000313" key="3">
    <source>
        <dbReference type="Proteomes" id="UP001341840"/>
    </source>
</evidence>
<dbReference type="Proteomes" id="UP001341840">
    <property type="component" value="Unassembled WGS sequence"/>
</dbReference>
<keyword evidence="2" id="KW-0371">Homeobox</keyword>
<keyword evidence="2" id="KW-0378">Hydrolase</keyword>
<proteinExistence type="predicted"/>
<dbReference type="PANTHER" id="PTHR47481:SF31">
    <property type="entry name" value="OS01G0873500 PROTEIN"/>
    <property type="match status" value="1"/>
</dbReference>
<comment type="caution">
    <text evidence="2">The sequence shown here is derived from an EMBL/GenBank/DDBJ whole genome shotgun (WGS) entry which is preliminary data.</text>
</comment>
<evidence type="ECO:0000256" key="1">
    <source>
        <dbReference type="SAM" id="MobiDB-lite"/>
    </source>
</evidence>
<dbReference type="EMBL" id="JASCZI010242123">
    <property type="protein sequence ID" value="MED6209708.1"/>
    <property type="molecule type" value="Genomic_DNA"/>
</dbReference>
<accession>A0ABU6YM23</accession>
<sequence length="224" mass="25073">MALLVSTLLNTKNGFVPLPNKLDDGNYYTWKKSVILTLRTLKLQDHFSSDKIPPQFETVPSPQADSGSVNKASGVESDPNAVAKKTHTSTSQILQESEKYTEWMQNDCALMTWLDASMSLSYQNRVVHCATFAEAWDTLTHIHSSSSATRIQSLKDQLRATKKTGTMIEYFQCIRKLVDSLHSIGHPFSDTDHIQAIIDGLLDEYEVYVASILSRLTTFTIPEA</sequence>
<gene>
    <name evidence="2" type="primary">HD1_8</name>
    <name evidence="2" type="ORF">PIB30_118323</name>
</gene>
<dbReference type="PANTHER" id="PTHR47481">
    <property type="match status" value="1"/>
</dbReference>
<name>A0ABU6YM23_9FABA</name>
<protein>
    <submittedName>
        <fullName evidence="2">Homeobox protein HD-1, variant 2</fullName>
        <ecNumber evidence="2">3.5.1.98</ecNumber>
    </submittedName>
</protein>
<keyword evidence="2" id="KW-0238">DNA-binding</keyword>
<dbReference type="GO" id="GO:0003677">
    <property type="term" value="F:DNA binding"/>
    <property type="evidence" value="ECO:0007669"/>
    <property type="project" value="UniProtKB-KW"/>
</dbReference>
<dbReference type="Pfam" id="PF14223">
    <property type="entry name" value="Retrotran_gag_2"/>
    <property type="match status" value="1"/>
</dbReference>
<dbReference type="EC" id="3.5.1.98" evidence="2"/>